<dbReference type="PROSITE" id="PS50048">
    <property type="entry name" value="ZN2_CY6_FUNGAL_2"/>
    <property type="match status" value="1"/>
</dbReference>
<keyword evidence="1" id="KW-0479">Metal-binding</keyword>
<organism evidence="5 6">
    <name type="scientific">Clonostachys chloroleuca</name>
    <dbReference type="NCBI Taxonomy" id="1926264"/>
    <lineage>
        <taxon>Eukaryota</taxon>
        <taxon>Fungi</taxon>
        <taxon>Dikarya</taxon>
        <taxon>Ascomycota</taxon>
        <taxon>Pezizomycotina</taxon>
        <taxon>Sordariomycetes</taxon>
        <taxon>Hypocreomycetidae</taxon>
        <taxon>Hypocreales</taxon>
        <taxon>Bionectriaceae</taxon>
        <taxon>Clonostachys</taxon>
    </lineage>
</organism>
<dbReference type="CDD" id="cd12148">
    <property type="entry name" value="fungal_TF_MHR"/>
    <property type="match status" value="1"/>
</dbReference>
<evidence type="ECO:0000256" key="1">
    <source>
        <dbReference type="ARBA" id="ARBA00022723"/>
    </source>
</evidence>
<dbReference type="PANTHER" id="PTHR47425">
    <property type="entry name" value="FARB-RELATED"/>
    <property type="match status" value="1"/>
</dbReference>
<dbReference type="InterPro" id="IPR036864">
    <property type="entry name" value="Zn2-C6_fun-type_DNA-bd_sf"/>
</dbReference>
<keyword evidence="6" id="KW-1185">Reference proteome</keyword>
<dbReference type="CDD" id="cd00067">
    <property type="entry name" value="GAL4"/>
    <property type="match status" value="1"/>
</dbReference>
<dbReference type="SMART" id="SM00066">
    <property type="entry name" value="GAL4"/>
    <property type="match status" value="1"/>
</dbReference>
<evidence type="ECO:0000256" key="3">
    <source>
        <dbReference type="SAM" id="MobiDB-lite"/>
    </source>
</evidence>
<dbReference type="PROSITE" id="PS00463">
    <property type="entry name" value="ZN2_CY6_FUNGAL_1"/>
    <property type="match status" value="1"/>
</dbReference>
<dbReference type="SUPFAM" id="SSF57701">
    <property type="entry name" value="Zn2/Cys6 DNA-binding domain"/>
    <property type="match status" value="1"/>
</dbReference>
<proteinExistence type="predicted"/>
<name>A0AA35Q390_9HYPO</name>
<evidence type="ECO:0000313" key="6">
    <source>
        <dbReference type="Proteomes" id="UP001160390"/>
    </source>
</evidence>
<evidence type="ECO:0000256" key="2">
    <source>
        <dbReference type="ARBA" id="ARBA00023242"/>
    </source>
</evidence>
<dbReference type="Pfam" id="PF04082">
    <property type="entry name" value="Fungal_trans"/>
    <property type="match status" value="1"/>
</dbReference>
<feature type="compositionally biased region" description="Polar residues" evidence="3">
    <location>
        <begin position="127"/>
        <end position="139"/>
    </location>
</feature>
<feature type="non-terminal residue" evidence="5">
    <location>
        <position position="1"/>
    </location>
</feature>
<comment type="caution">
    <text evidence="5">The sequence shown here is derived from an EMBL/GenBank/DDBJ whole genome shotgun (WGS) entry which is preliminary data.</text>
</comment>
<dbReference type="EMBL" id="CABFNP030000852">
    <property type="protein sequence ID" value="CAI6088649.1"/>
    <property type="molecule type" value="Genomic_DNA"/>
</dbReference>
<feature type="region of interest" description="Disordered" evidence="3">
    <location>
        <begin position="117"/>
        <end position="157"/>
    </location>
</feature>
<dbReference type="InterPro" id="IPR052761">
    <property type="entry name" value="Fungal_Detox/Toxin_TFs"/>
</dbReference>
<dbReference type="GO" id="GO:0003677">
    <property type="term" value="F:DNA binding"/>
    <property type="evidence" value="ECO:0007669"/>
    <property type="project" value="InterPro"/>
</dbReference>
<accession>A0AA35Q390</accession>
<gene>
    <name evidence="5" type="ORF">CCHLO57077_00016510</name>
</gene>
<dbReference type="GO" id="GO:0008270">
    <property type="term" value="F:zinc ion binding"/>
    <property type="evidence" value="ECO:0007669"/>
    <property type="project" value="InterPro"/>
</dbReference>
<dbReference type="InterPro" id="IPR001138">
    <property type="entry name" value="Zn2Cys6_DnaBD"/>
</dbReference>
<protein>
    <recommendedName>
        <fullName evidence="4">Zn(2)-C6 fungal-type domain-containing protein</fullName>
    </recommendedName>
</protein>
<dbReference type="Pfam" id="PF00172">
    <property type="entry name" value="Zn_clus"/>
    <property type="match status" value="1"/>
</dbReference>
<dbReference type="Proteomes" id="UP001160390">
    <property type="component" value="Unassembled WGS sequence"/>
</dbReference>
<dbReference type="PANTHER" id="PTHR47425:SF2">
    <property type="entry name" value="FARB-RELATED"/>
    <property type="match status" value="1"/>
</dbReference>
<keyword evidence="2" id="KW-0539">Nucleus</keyword>
<evidence type="ECO:0000259" key="4">
    <source>
        <dbReference type="PROSITE" id="PS50048"/>
    </source>
</evidence>
<evidence type="ECO:0000313" key="5">
    <source>
        <dbReference type="EMBL" id="CAI6088649.1"/>
    </source>
</evidence>
<dbReference type="GO" id="GO:0000981">
    <property type="term" value="F:DNA-binding transcription factor activity, RNA polymerase II-specific"/>
    <property type="evidence" value="ECO:0007669"/>
    <property type="project" value="InterPro"/>
</dbReference>
<dbReference type="AlphaFoldDB" id="A0AA35Q390"/>
<reference evidence="5" key="1">
    <citation type="submission" date="2023-01" db="EMBL/GenBank/DDBJ databases">
        <authorList>
            <person name="Piombo E."/>
        </authorList>
    </citation>
    <scope>NUCLEOTIDE SEQUENCE</scope>
</reference>
<feature type="region of interest" description="Disordered" evidence="3">
    <location>
        <begin position="639"/>
        <end position="659"/>
    </location>
</feature>
<feature type="domain" description="Zn(2)-C6 fungal-type" evidence="4">
    <location>
        <begin position="21"/>
        <end position="55"/>
    </location>
</feature>
<dbReference type="InterPro" id="IPR007219">
    <property type="entry name" value="XnlR_reg_dom"/>
</dbReference>
<sequence length="703" mass="79923">NRSSQRNGSIESSPLAKRSKACVSCRARKVKCDADVVGLPCSSCTSRQCPETCVLSLRKPRRRYIKSRPTVSIARSHTYMRCRKLDLATAKEKSGRSSVSLTPPACRSELVPACEPAPQPRAIEPASATSVVSSYQSRGHPSDSGSRRTRQSRSDIPYLNMIQDAVNSAASGEQLGMNGRSPSIAREEEHNGLDSWFGNKPPGLDDVDYDYLVKKRVFELPAQPHLDTLIRTYFEYLWPFAPIICRTDFIQRYRAGDCSLFLLYAILATTVPFAPEDTISGLGFQDRSVAQTSFFTKSRLLYDFHCERDLLAMLQGSIVLSIIILDYPTDKDFQHWFYNSIRLFVKLDLHEMHVILQYSPHKDLLLRSRYSCSRQEDSCKAQKLYRRIWWVLYDRDVFHSFVNTRNLRLLEVLPYIKPIDQSDWDNEDTSERHDLSEPISDRQKTSLVAHCELAQIFSTHPLNTTSDVAGQDPLTCMLPLEEWRMSLAERMGIRNHSYDGEAYYPEVMARSYLFECILCRHLRRRQEVKWGDWAKQRLRSAIFELDAIVGRVLASGTIKKFPMGFVATVPALLALHIEMALDLSETELARSMARVSINQTMLALGQMQHVPAIKRGLPAFESVLAKKDLYQVTGRTHAEKTSPGIPAVGQHAPDDGTHPSFVPHPGVSSAESGLVDYPSFPEDFLGYDFLDRWQLEQWEFIHI</sequence>
<dbReference type="GO" id="GO:0006351">
    <property type="term" value="P:DNA-templated transcription"/>
    <property type="evidence" value="ECO:0007669"/>
    <property type="project" value="InterPro"/>
</dbReference>